<dbReference type="GO" id="GO:0005524">
    <property type="term" value="F:ATP binding"/>
    <property type="evidence" value="ECO:0007669"/>
    <property type="project" value="UniProtKB-KW"/>
</dbReference>
<dbReference type="InterPro" id="IPR003594">
    <property type="entry name" value="HATPase_dom"/>
</dbReference>
<evidence type="ECO:0000256" key="10">
    <source>
        <dbReference type="ARBA" id="ARBA00022840"/>
    </source>
</evidence>
<keyword evidence="13 14" id="KW-0472">Membrane</keyword>
<dbReference type="GO" id="GO:0022857">
    <property type="term" value="F:transmembrane transporter activity"/>
    <property type="evidence" value="ECO:0007669"/>
    <property type="project" value="InterPro"/>
</dbReference>
<accession>A0A3N2DFX5</accession>
<dbReference type="PANTHER" id="PTHR43065:SF10">
    <property type="entry name" value="PEROXIDE STRESS-ACTIVATED HISTIDINE KINASE MAK3"/>
    <property type="match status" value="1"/>
</dbReference>
<evidence type="ECO:0000256" key="12">
    <source>
        <dbReference type="ARBA" id="ARBA00023012"/>
    </source>
</evidence>
<evidence type="ECO:0000256" key="11">
    <source>
        <dbReference type="ARBA" id="ARBA00022989"/>
    </source>
</evidence>
<evidence type="ECO:0000256" key="13">
    <source>
        <dbReference type="ARBA" id="ARBA00023136"/>
    </source>
</evidence>
<feature type="transmembrane region" description="Helical" evidence="14">
    <location>
        <begin position="70"/>
        <end position="93"/>
    </location>
</feature>
<dbReference type="EC" id="2.7.13.3" evidence="4"/>
<evidence type="ECO:0000256" key="1">
    <source>
        <dbReference type="ARBA" id="ARBA00000085"/>
    </source>
</evidence>
<keyword evidence="10" id="KW-0067">ATP-binding</keyword>
<evidence type="ECO:0000256" key="4">
    <source>
        <dbReference type="ARBA" id="ARBA00012438"/>
    </source>
</evidence>
<feature type="transmembrane region" description="Helical" evidence="14">
    <location>
        <begin position="282"/>
        <end position="303"/>
    </location>
</feature>
<dbReference type="Pfam" id="PF02518">
    <property type="entry name" value="HATPase_c"/>
    <property type="match status" value="1"/>
</dbReference>
<keyword evidence="17" id="KW-1185">Reference proteome</keyword>
<dbReference type="GO" id="GO:0016020">
    <property type="term" value="C:membrane"/>
    <property type="evidence" value="ECO:0007669"/>
    <property type="project" value="UniProtKB-SubCell"/>
</dbReference>
<dbReference type="AlphaFoldDB" id="A0A3N2DFX5"/>
<feature type="transmembrane region" description="Helical" evidence="14">
    <location>
        <begin position="436"/>
        <end position="457"/>
    </location>
</feature>
<comment type="catalytic activity">
    <reaction evidence="1">
        <text>ATP + protein L-histidine = ADP + protein N-phospho-L-histidine.</text>
        <dbReference type="EC" id="2.7.13.3"/>
    </reaction>
</comment>
<evidence type="ECO:0000313" key="17">
    <source>
        <dbReference type="Proteomes" id="UP000275394"/>
    </source>
</evidence>
<dbReference type="InterPro" id="IPR005467">
    <property type="entry name" value="His_kinase_dom"/>
</dbReference>
<dbReference type="EMBL" id="RKHR01000007">
    <property type="protein sequence ID" value="ROR98631.1"/>
    <property type="molecule type" value="Genomic_DNA"/>
</dbReference>
<keyword evidence="6" id="KW-0808">Transferase</keyword>
<dbReference type="PROSITE" id="PS50283">
    <property type="entry name" value="NA_SOLUT_SYMP_3"/>
    <property type="match status" value="1"/>
</dbReference>
<dbReference type="SUPFAM" id="SSF55874">
    <property type="entry name" value="ATPase domain of HSP90 chaperone/DNA topoisomerase II/histidine kinase"/>
    <property type="match status" value="1"/>
</dbReference>
<dbReference type="SUPFAM" id="SSF55785">
    <property type="entry name" value="PYP-like sensor domain (PAS domain)"/>
    <property type="match status" value="1"/>
</dbReference>
<dbReference type="InterPro" id="IPR001734">
    <property type="entry name" value="Na/solute_symporter"/>
</dbReference>
<dbReference type="PANTHER" id="PTHR43065">
    <property type="entry name" value="SENSOR HISTIDINE KINASE"/>
    <property type="match status" value="1"/>
</dbReference>
<dbReference type="SMART" id="SM00388">
    <property type="entry name" value="HisKA"/>
    <property type="match status" value="1"/>
</dbReference>
<dbReference type="PRINTS" id="PR00344">
    <property type="entry name" value="BCTRLSENSOR"/>
</dbReference>
<dbReference type="InterPro" id="IPR004358">
    <property type="entry name" value="Sig_transdc_His_kin-like_C"/>
</dbReference>
<feature type="transmembrane region" description="Helical" evidence="14">
    <location>
        <begin position="373"/>
        <end position="396"/>
    </location>
</feature>
<keyword evidence="8" id="KW-0547">Nucleotide-binding</keyword>
<dbReference type="Gene3D" id="1.20.1730.10">
    <property type="entry name" value="Sodium/glucose cotransporter"/>
    <property type="match status" value="1"/>
</dbReference>
<feature type="transmembrane region" description="Helical" evidence="14">
    <location>
        <begin position="114"/>
        <end position="135"/>
    </location>
</feature>
<evidence type="ECO:0000259" key="15">
    <source>
        <dbReference type="PROSITE" id="PS50109"/>
    </source>
</evidence>
<feature type="transmembrane region" description="Helical" evidence="14">
    <location>
        <begin position="478"/>
        <end position="499"/>
    </location>
</feature>
<comment type="caution">
    <text evidence="16">The sequence shown here is derived from an EMBL/GenBank/DDBJ whole genome shotgun (WGS) entry which is preliminary data.</text>
</comment>
<feature type="transmembrane region" description="Helical" evidence="14">
    <location>
        <begin position="162"/>
        <end position="180"/>
    </location>
</feature>
<evidence type="ECO:0000256" key="3">
    <source>
        <dbReference type="ARBA" id="ARBA00006434"/>
    </source>
</evidence>
<sequence>MTFDTTAIFIAGFIYLSLLFCVAYATDKGFISERVVRHPLVYVLSLGVFASAWAYYGILGLAHSYGIGFLSYYFGIACFFMISPLLLTPLVTICKNNQLSSLADLLSFRFRSPWAGGLITLCLLVGMLPLLALQIQAVADTIHIMTDNSPIIYSENLSRHDSMAIVFCTLITTFAILFGARHTESSERHNGLVAAIALETIIKCAALFTVAGYAIYYIFDSPAGMQSWLQHNPAILDRLHSPFGEYSTRTLLLTSFTAAIGMPHMFHMIFSEKPTGDAVRAASWGVPLLLLLLSLPILPILWAGYATGATTPPEYFAIGIGMINNNYWLTIIAYIGGLSAASGVIIVCTLALASMCLHHLILPYYQPPIEQDIYRWLLWVKRILIVTIITAGYIFFRIYTTKGQLGNLGIAAFAATLQFLPGIFAVLYMPKVNRNGFIGGLLVGFTIWATTLLIPIISTSQPWYAQLLDADMIGGQNWIIATIGSLIANTSVLLLLSWLTTTKEEEVAAAEKCYIDSLNRPKRHELTFASSEEFKSRLATALGSAVAEREVDRAMQDLGLKANDVRPYSLRRLRERLEANLSALLGASVAHDMINRLLPYKRTTTTTGGEDIQLIESRLETYKRNLSGVAAELDGLRRLHRQTLLDLPIGVCSLGPDHEVLMWNHNMEELTGIDADHILGSKIGTVTGPWREVLINFANSEQQHQHKQSLDIDDRTQYFSLHKSSRRGMTLRHRDQLIVLEDLTEVQMLEEELIHTERLASIGRLAAGVAHEIGNPVTGIACLAQNLRYESDAQGVHEVADEIVNQTERISSIVHSLVSFSHSGKHTGSMNKFERHNLSYIVEEAVKLIVLDTLQDHHVEIVNLCEEDHLVFGDEQTLVQVFINLLSNARDASPDQGTVLIESLQNGNTLNITVTDQGSGISADKQEQIFEPFFTTKEPGKGTGLGLALVYSIIEDHQGRISVISPVDISNNKGTQFVISLPVS</sequence>
<dbReference type="InterPro" id="IPR003661">
    <property type="entry name" value="HisK_dim/P_dom"/>
</dbReference>
<dbReference type="Gene3D" id="1.10.287.130">
    <property type="match status" value="1"/>
</dbReference>
<feature type="transmembrane region" description="Helical" evidence="14">
    <location>
        <begin position="408"/>
        <end position="430"/>
    </location>
</feature>
<evidence type="ECO:0000256" key="2">
    <source>
        <dbReference type="ARBA" id="ARBA00004141"/>
    </source>
</evidence>
<protein>
    <recommendedName>
        <fullName evidence="4">histidine kinase</fullName>
        <ecNumber evidence="4">2.7.13.3</ecNumber>
    </recommendedName>
</protein>
<feature type="transmembrane region" description="Helical" evidence="14">
    <location>
        <begin position="6"/>
        <end position="27"/>
    </location>
</feature>
<keyword evidence="11 14" id="KW-1133">Transmembrane helix</keyword>
<dbReference type="InterPro" id="IPR036097">
    <property type="entry name" value="HisK_dim/P_sf"/>
</dbReference>
<reference evidence="16 17" key="1">
    <citation type="submission" date="2018-11" db="EMBL/GenBank/DDBJ databases">
        <title>Genomic Encyclopedia of Type Strains, Phase IV (KMG-IV): sequencing the most valuable type-strain genomes for metagenomic binning, comparative biology and taxonomic classification.</title>
        <authorList>
            <person name="Goeker M."/>
        </authorList>
    </citation>
    <scope>NUCLEOTIDE SEQUENCE [LARGE SCALE GENOMIC DNA]</scope>
    <source>
        <strain evidence="16 17">DSM 100316</strain>
    </source>
</reference>
<evidence type="ECO:0000256" key="5">
    <source>
        <dbReference type="ARBA" id="ARBA00022553"/>
    </source>
</evidence>
<dbReference type="PROSITE" id="PS50109">
    <property type="entry name" value="HIS_KIN"/>
    <property type="match status" value="1"/>
</dbReference>
<feature type="transmembrane region" description="Helical" evidence="14">
    <location>
        <begin position="192"/>
        <end position="219"/>
    </location>
</feature>
<gene>
    <name evidence="16" type="ORF">EDC56_3361</name>
</gene>
<feature type="domain" description="Histidine kinase" evidence="15">
    <location>
        <begin position="768"/>
        <end position="984"/>
    </location>
</feature>
<dbReference type="CDD" id="cd00082">
    <property type="entry name" value="HisKA"/>
    <property type="match status" value="1"/>
</dbReference>
<feature type="transmembrane region" description="Helical" evidence="14">
    <location>
        <begin position="315"/>
        <end position="336"/>
    </location>
</feature>
<evidence type="ECO:0000256" key="7">
    <source>
        <dbReference type="ARBA" id="ARBA00022692"/>
    </source>
</evidence>
<dbReference type="SMART" id="SM00387">
    <property type="entry name" value="HATPase_c"/>
    <property type="match status" value="1"/>
</dbReference>
<dbReference type="Pfam" id="PF00512">
    <property type="entry name" value="HisKA"/>
    <property type="match status" value="1"/>
</dbReference>
<dbReference type="OrthoDB" id="9764438at2"/>
<comment type="similarity">
    <text evidence="3">Belongs to the sodium:solute symporter (SSF) (TC 2.A.21) family.</text>
</comment>
<feature type="transmembrane region" description="Helical" evidence="14">
    <location>
        <begin position="251"/>
        <end position="270"/>
    </location>
</feature>
<evidence type="ECO:0000256" key="6">
    <source>
        <dbReference type="ARBA" id="ARBA00022679"/>
    </source>
</evidence>
<keyword evidence="7 14" id="KW-0812">Transmembrane</keyword>
<dbReference type="Gene3D" id="3.30.450.20">
    <property type="entry name" value="PAS domain"/>
    <property type="match status" value="1"/>
</dbReference>
<evidence type="ECO:0000313" key="16">
    <source>
        <dbReference type="EMBL" id="ROR98631.1"/>
    </source>
</evidence>
<dbReference type="InterPro" id="IPR035965">
    <property type="entry name" value="PAS-like_dom_sf"/>
</dbReference>
<dbReference type="InterPro" id="IPR038377">
    <property type="entry name" value="Na/Glc_symporter_sf"/>
</dbReference>
<dbReference type="Gene3D" id="3.30.565.10">
    <property type="entry name" value="Histidine kinase-like ATPase, C-terminal domain"/>
    <property type="match status" value="1"/>
</dbReference>
<evidence type="ECO:0000256" key="14">
    <source>
        <dbReference type="SAM" id="Phobius"/>
    </source>
</evidence>
<feature type="transmembrane region" description="Helical" evidence="14">
    <location>
        <begin position="343"/>
        <end position="361"/>
    </location>
</feature>
<dbReference type="Proteomes" id="UP000275394">
    <property type="component" value="Unassembled WGS sequence"/>
</dbReference>
<evidence type="ECO:0000256" key="9">
    <source>
        <dbReference type="ARBA" id="ARBA00022777"/>
    </source>
</evidence>
<dbReference type="InterPro" id="IPR036890">
    <property type="entry name" value="HATPase_C_sf"/>
</dbReference>
<keyword evidence="9 16" id="KW-0418">Kinase</keyword>
<feature type="transmembrane region" description="Helical" evidence="14">
    <location>
        <begin position="39"/>
        <end position="58"/>
    </location>
</feature>
<evidence type="ECO:0000256" key="8">
    <source>
        <dbReference type="ARBA" id="ARBA00022741"/>
    </source>
</evidence>
<keyword evidence="12" id="KW-0902">Two-component regulatory system</keyword>
<name>A0A3N2DFX5_9GAMM</name>
<organism evidence="16 17">
    <name type="scientific">Sinobacterium caligoides</name>
    <dbReference type="NCBI Taxonomy" id="933926"/>
    <lineage>
        <taxon>Bacteria</taxon>
        <taxon>Pseudomonadati</taxon>
        <taxon>Pseudomonadota</taxon>
        <taxon>Gammaproteobacteria</taxon>
        <taxon>Cellvibrionales</taxon>
        <taxon>Spongiibacteraceae</taxon>
        <taxon>Sinobacterium</taxon>
    </lineage>
</organism>
<dbReference type="GO" id="GO:0000155">
    <property type="term" value="F:phosphorelay sensor kinase activity"/>
    <property type="evidence" value="ECO:0007669"/>
    <property type="project" value="InterPro"/>
</dbReference>
<keyword evidence="5" id="KW-0597">Phosphoprotein</keyword>
<dbReference type="SUPFAM" id="SSF47384">
    <property type="entry name" value="Homodimeric domain of signal transducing histidine kinase"/>
    <property type="match status" value="1"/>
</dbReference>
<comment type="subcellular location">
    <subcellularLocation>
        <location evidence="2">Membrane</location>
        <topology evidence="2">Multi-pass membrane protein</topology>
    </subcellularLocation>
</comment>
<proteinExistence type="inferred from homology"/>
<dbReference type="RefSeq" id="WP_123713702.1">
    <property type="nucleotide sequence ID" value="NZ_RKHR01000007.1"/>
</dbReference>